<dbReference type="EC" id="2.3.1.181" evidence="6 7"/>
<evidence type="ECO:0000256" key="6">
    <source>
        <dbReference type="HAMAP-Rule" id="MF_00013"/>
    </source>
</evidence>
<dbReference type="InterPro" id="IPR020605">
    <property type="entry name" value="Octanoyltransferase_CS"/>
</dbReference>
<keyword evidence="3 6" id="KW-0808">Transferase</keyword>
<comment type="function">
    <text evidence="5 6 7">Catalyzes the transfer of endogenously produced octanoic acid from octanoyl-acyl-carrier-protein onto the lipoyl domains of lipoate-dependent enzymes. Lipoyl-ACP can also act as a substrate although octanoyl-ACP is likely to be the physiological substrate.</text>
</comment>
<dbReference type="InterPro" id="IPR045864">
    <property type="entry name" value="aa-tRNA-synth_II/BPL/LPL"/>
</dbReference>
<dbReference type="PANTHER" id="PTHR10993:SF7">
    <property type="entry name" value="LIPOYLTRANSFERASE 2, MITOCHONDRIAL-RELATED"/>
    <property type="match status" value="1"/>
</dbReference>
<dbReference type="Gene3D" id="3.30.930.10">
    <property type="entry name" value="Bira Bifunctional Protein, Domain 2"/>
    <property type="match status" value="1"/>
</dbReference>
<evidence type="ECO:0000256" key="4">
    <source>
        <dbReference type="ARBA" id="ARBA00023315"/>
    </source>
</evidence>
<dbReference type="FunFam" id="3.30.930.10:FF:000020">
    <property type="entry name" value="Octanoyltransferase"/>
    <property type="match status" value="1"/>
</dbReference>
<evidence type="ECO:0000256" key="10">
    <source>
        <dbReference type="PIRSR" id="PIRSR016262-3"/>
    </source>
</evidence>
<dbReference type="NCBIfam" id="NF010922">
    <property type="entry name" value="PRK14342.1"/>
    <property type="match status" value="1"/>
</dbReference>
<comment type="similarity">
    <text evidence="6 7">Belongs to the LipB family.</text>
</comment>
<reference evidence="12 13" key="1">
    <citation type="journal article" date="2015" name="Genome Announc.">
        <title>Genome Sequence of 'Candidatus Thioglobus autotrophica' Strain EF1, a Chemoautotroph from the SUP05 Clade of Marine Gammaproteobacteria.</title>
        <authorList>
            <person name="Shah V."/>
            <person name="Morris R.M."/>
        </authorList>
    </citation>
    <scope>NUCLEOTIDE SEQUENCE [LARGE SCALE GENOMIC DNA]</scope>
    <source>
        <strain evidence="12 13">EF1</strain>
    </source>
</reference>
<dbReference type="NCBIfam" id="TIGR00214">
    <property type="entry name" value="lipB"/>
    <property type="match status" value="1"/>
</dbReference>
<evidence type="ECO:0000256" key="2">
    <source>
        <dbReference type="ARBA" id="ARBA00022490"/>
    </source>
</evidence>
<dbReference type="PIRSF" id="PIRSF016262">
    <property type="entry name" value="LPLase"/>
    <property type="match status" value="1"/>
</dbReference>
<dbReference type="OrthoDB" id="9787061at2"/>
<evidence type="ECO:0000256" key="9">
    <source>
        <dbReference type="PIRSR" id="PIRSR016262-2"/>
    </source>
</evidence>
<proteinExistence type="inferred from homology"/>
<protein>
    <recommendedName>
        <fullName evidence="6 7">Octanoyltransferase</fullName>
        <ecNumber evidence="6 7">2.3.1.181</ecNumber>
    </recommendedName>
    <alternativeName>
        <fullName evidence="6">Lipoate-protein ligase B</fullName>
    </alternativeName>
    <alternativeName>
        <fullName evidence="6">Lipoyl/octanoyl transferase</fullName>
    </alternativeName>
    <alternativeName>
        <fullName evidence="6">Octanoyl-[acyl-carrier-protein]-protein N-octanoyltransferase</fullName>
    </alternativeName>
</protein>
<keyword evidence="2 6" id="KW-0963">Cytoplasm</keyword>
<dbReference type="PATRIC" id="fig|1705394.5.peg.1591"/>
<gene>
    <name evidence="6" type="primary">lipB</name>
    <name evidence="12" type="ORF">SP60_07955</name>
</gene>
<evidence type="ECO:0000313" key="12">
    <source>
        <dbReference type="EMBL" id="ALE53125.1"/>
    </source>
</evidence>
<feature type="binding site" evidence="6 9">
    <location>
        <begin position="146"/>
        <end position="148"/>
    </location>
    <ligand>
        <name>substrate</name>
    </ligand>
</feature>
<dbReference type="STRING" id="1705394.SP60_07955"/>
<evidence type="ECO:0000256" key="5">
    <source>
        <dbReference type="ARBA" id="ARBA00024732"/>
    </source>
</evidence>
<evidence type="ECO:0000256" key="3">
    <source>
        <dbReference type="ARBA" id="ARBA00022679"/>
    </source>
</evidence>
<feature type="domain" description="BPL/LPL catalytic" evidence="11">
    <location>
        <begin position="27"/>
        <end position="203"/>
    </location>
</feature>
<feature type="site" description="Lowers pKa of active site Cys" evidence="6 10">
    <location>
        <position position="130"/>
    </location>
</feature>
<feature type="active site" description="Acyl-thioester intermediate" evidence="6 8">
    <location>
        <position position="164"/>
    </location>
</feature>
<dbReference type="UniPathway" id="UPA00538">
    <property type="reaction ID" value="UER00592"/>
</dbReference>
<dbReference type="PANTHER" id="PTHR10993">
    <property type="entry name" value="OCTANOYLTRANSFERASE"/>
    <property type="match status" value="1"/>
</dbReference>
<dbReference type="AlphaFoldDB" id="A0A0M3TUL3"/>
<name>A0A0M3TUL3_9GAMM</name>
<feature type="binding site" evidence="6 9">
    <location>
        <begin position="133"/>
        <end position="135"/>
    </location>
    <ligand>
        <name>substrate</name>
    </ligand>
</feature>
<organism evidence="12 13">
    <name type="scientific">Candidatus Thioglobus autotrophicus</name>
    <dbReference type="NCBI Taxonomy" id="1705394"/>
    <lineage>
        <taxon>Bacteria</taxon>
        <taxon>Pseudomonadati</taxon>
        <taxon>Pseudomonadota</taxon>
        <taxon>Gammaproteobacteria</taxon>
        <taxon>Candidatus Pseudothioglobaceae</taxon>
        <taxon>Candidatus Thioglobus</taxon>
    </lineage>
</organism>
<dbReference type="InterPro" id="IPR000544">
    <property type="entry name" value="Octanoyltransferase"/>
</dbReference>
<dbReference type="Pfam" id="PF21948">
    <property type="entry name" value="LplA-B_cat"/>
    <property type="match status" value="1"/>
</dbReference>
<dbReference type="EMBL" id="CP010552">
    <property type="protein sequence ID" value="ALE53125.1"/>
    <property type="molecule type" value="Genomic_DNA"/>
</dbReference>
<evidence type="ECO:0000256" key="8">
    <source>
        <dbReference type="PIRSR" id="PIRSR016262-1"/>
    </source>
</evidence>
<comment type="pathway">
    <text evidence="1 6 7">Protein modification; protein lipoylation via endogenous pathway; protein N(6)-(lipoyl)lysine from octanoyl-[acyl-carrier-protein]: step 1/2.</text>
</comment>
<evidence type="ECO:0000256" key="7">
    <source>
        <dbReference type="PIRNR" id="PIRNR016262"/>
    </source>
</evidence>
<dbReference type="CDD" id="cd16444">
    <property type="entry name" value="LipB"/>
    <property type="match status" value="1"/>
</dbReference>
<comment type="miscellaneous">
    <text evidence="6">In the reaction, the free carboxyl group of octanoic acid is attached via an amide linkage to the epsilon-amino group of a specific lysine residue of lipoyl domains of lipoate-dependent enzymes.</text>
</comment>
<dbReference type="HAMAP" id="MF_00013">
    <property type="entry name" value="LipB"/>
    <property type="match status" value="1"/>
</dbReference>
<keyword evidence="13" id="KW-1185">Reference proteome</keyword>
<evidence type="ECO:0000313" key="13">
    <source>
        <dbReference type="Proteomes" id="UP000058020"/>
    </source>
</evidence>
<dbReference type="GO" id="GO:0005737">
    <property type="term" value="C:cytoplasm"/>
    <property type="evidence" value="ECO:0007669"/>
    <property type="project" value="UniProtKB-SubCell"/>
</dbReference>
<dbReference type="GO" id="GO:0009249">
    <property type="term" value="P:protein lipoylation"/>
    <property type="evidence" value="ECO:0007669"/>
    <property type="project" value="InterPro"/>
</dbReference>
<feature type="binding site" evidence="6 9">
    <location>
        <begin position="66"/>
        <end position="73"/>
    </location>
    <ligand>
        <name>substrate</name>
    </ligand>
</feature>
<evidence type="ECO:0000259" key="11">
    <source>
        <dbReference type="PROSITE" id="PS51733"/>
    </source>
</evidence>
<dbReference type="Proteomes" id="UP000058020">
    <property type="component" value="Chromosome"/>
</dbReference>
<dbReference type="PROSITE" id="PS51733">
    <property type="entry name" value="BPL_LPL_CATALYTIC"/>
    <property type="match status" value="1"/>
</dbReference>
<sequence>MKIVELGVQAYLPTWQAMKDFTNARATDTEDELWIVEHPGVFTQGIAGKPEHELNIESMPIVKTDRGGQITYHGPGQLVIYCLIDLKRLGIGVKKMVAIIESAIIELLDLYQIQAHLEEGAPGVYVNHAKIAALGLKVKHGKTYHGLSLNIDMDLALFSQINPCGYQGLKVTQMQDLADNKINFSKVAKQLTQLLIHHITRAQ</sequence>
<dbReference type="SUPFAM" id="SSF55681">
    <property type="entry name" value="Class II aaRS and biotin synthetases"/>
    <property type="match status" value="1"/>
</dbReference>
<dbReference type="GO" id="GO:0033819">
    <property type="term" value="F:lipoyl(octanoyl) transferase activity"/>
    <property type="evidence" value="ECO:0007669"/>
    <property type="project" value="UniProtKB-EC"/>
</dbReference>
<comment type="catalytic activity">
    <reaction evidence="6 7">
        <text>octanoyl-[ACP] + L-lysyl-[protein] = N(6)-octanoyl-L-lysyl-[protein] + holo-[ACP] + H(+)</text>
        <dbReference type="Rhea" id="RHEA:17665"/>
        <dbReference type="Rhea" id="RHEA-COMP:9636"/>
        <dbReference type="Rhea" id="RHEA-COMP:9685"/>
        <dbReference type="Rhea" id="RHEA-COMP:9752"/>
        <dbReference type="Rhea" id="RHEA-COMP:9928"/>
        <dbReference type="ChEBI" id="CHEBI:15378"/>
        <dbReference type="ChEBI" id="CHEBI:29969"/>
        <dbReference type="ChEBI" id="CHEBI:64479"/>
        <dbReference type="ChEBI" id="CHEBI:78463"/>
        <dbReference type="ChEBI" id="CHEBI:78809"/>
        <dbReference type="EC" id="2.3.1.181"/>
    </reaction>
</comment>
<evidence type="ECO:0000256" key="1">
    <source>
        <dbReference type="ARBA" id="ARBA00004821"/>
    </source>
</evidence>
<dbReference type="KEGG" id="tho:SP60_07955"/>
<dbReference type="PROSITE" id="PS01313">
    <property type="entry name" value="LIPB"/>
    <property type="match status" value="1"/>
</dbReference>
<dbReference type="InterPro" id="IPR004143">
    <property type="entry name" value="BPL_LPL_catalytic"/>
</dbReference>
<dbReference type="RefSeq" id="WP_053952122.1">
    <property type="nucleotide sequence ID" value="NZ_CP010552.1"/>
</dbReference>
<accession>A0A0M3TUL3</accession>
<comment type="subcellular location">
    <subcellularLocation>
        <location evidence="6">Cytoplasm</location>
    </subcellularLocation>
</comment>
<keyword evidence="4 6" id="KW-0012">Acyltransferase</keyword>